<dbReference type="PANTHER" id="PTHR43788:SF8">
    <property type="entry name" value="DNA-BINDING PROTEIN SMUBP-2"/>
    <property type="match status" value="1"/>
</dbReference>
<dbReference type="Pfam" id="PF13087">
    <property type="entry name" value="AAA_12"/>
    <property type="match status" value="1"/>
</dbReference>
<feature type="coiled-coil region" evidence="6">
    <location>
        <begin position="24"/>
        <end position="55"/>
    </location>
</feature>
<evidence type="ECO:0000256" key="2">
    <source>
        <dbReference type="ARBA" id="ARBA00022741"/>
    </source>
</evidence>
<dbReference type="PANTHER" id="PTHR43788">
    <property type="entry name" value="DNA2/NAM7 HELICASE FAMILY MEMBER"/>
    <property type="match status" value="1"/>
</dbReference>
<dbReference type="RefSeq" id="WP_036787336.1">
    <property type="nucleotide sequence ID" value="NZ_AVBG01000020.1"/>
</dbReference>
<dbReference type="Gene3D" id="3.40.50.300">
    <property type="entry name" value="P-loop containing nucleotide triphosphate hydrolases"/>
    <property type="match status" value="2"/>
</dbReference>
<dbReference type="InterPro" id="IPR041679">
    <property type="entry name" value="DNA2/NAM7-like_C"/>
</dbReference>
<evidence type="ECO:0000256" key="3">
    <source>
        <dbReference type="ARBA" id="ARBA00022801"/>
    </source>
</evidence>
<dbReference type="OrthoDB" id="9757917at2"/>
<dbReference type="EMBL" id="AVBG01000020">
    <property type="protein sequence ID" value="KGP89882.1"/>
    <property type="molecule type" value="Genomic_DNA"/>
</dbReference>
<gene>
    <name evidence="8" type="ORF">N780_09565</name>
</gene>
<name>A0A0A2UNQ4_9BACI</name>
<dbReference type="AlphaFoldDB" id="A0A0A2UNQ4"/>
<keyword evidence="6" id="KW-0175">Coiled coil</keyword>
<dbReference type="GO" id="GO:0016787">
    <property type="term" value="F:hydrolase activity"/>
    <property type="evidence" value="ECO:0007669"/>
    <property type="project" value="UniProtKB-KW"/>
</dbReference>
<evidence type="ECO:0000256" key="4">
    <source>
        <dbReference type="ARBA" id="ARBA00022806"/>
    </source>
</evidence>
<dbReference type="SUPFAM" id="SSF52540">
    <property type="entry name" value="P-loop containing nucleoside triphosphate hydrolases"/>
    <property type="match status" value="1"/>
</dbReference>
<dbReference type="GO" id="GO:0005524">
    <property type="term" value="F:ATP binding"/>
    <property type="evidence" value="ECO:0007669"/>
    <property type="project" value="UniProtKB-KW"/>
</dbReference>
<reference evidence="8 9" key="1">
    <citation type="submission" date="2013-08" db="EMBL/GenBank/DDBJ databases">
        <title>Genome of Pontibacillus chungwhensis.</title>
        <authorList>
            <person name="Wang Q."/>
            <person name="Wang G."/>
        </authorList>
    </citation>
    <scope>NUCLEOTIDE SEQUENCE [LARGE SCALE GENOMIC DNA]</scope>
    <source>
        <strain evidence="8 9">BH030062</strain>
    </source>
</reference>
<proteinExistence type="inferred from homology"/>
<comment type="similarity">
    <text evidence="1">Belongs to the DNA2/NAM7 helicase family.</text>
</comment>
<dbReference type="eggNOG" id="COG0507">
    <property type="taxonomic scope" value="Bacteria"/>
</dbReference>
<dbReference type="InterPro" id="IPR027417">
    <property type="entry name" value="P-loop_NTPase"/>
</dbReference>
<evidence type="ECO:0000256" key="1">
    <source>
        <dbReference type="ARBA" id="ARBA00007913"/>
    </source>
</evidence>
<dbReference type="GO" id="GO:0043139">
    <property type="term" value="F:5'-3' DNA helicase activity"/>
    <property type="evidence" value="ECO:0007669"/>
    <property type="project" value="TreeGrafter"/>
</dbReference>
<dbReference type="SMART" id="SM00382">
    <property type="entry name" value="AAA"/>
    <property type="match status" value="1"/>
</dbReference>
<dbReference type="eggNOG" id="COG1112">
    <property type="taxonomic scope" value="Bacteria"/>
</dbReference>
<comment type="caution">
    <text evidence="8">The sequence shown here is derived from an EMBL/GenBank/DDBJ whole genome shotgun (WGS) entry which is preliminary data.</text>
</comment>
<dbReference type="InterPro" id="IPR041677">
    <property type="entry name" value="DNA2/NAM7_AAA_11"/>
</dbReference>
<evidence type="ECO:0000256" key="6">
    <source>
        <dbReference type="SAM" id="Coils"/>
    </source>
</evidence>
<keyword evidence="5" id="KW-0067">ATP-binding</keyword>
<keyword evidence="3" id="KW-0378">Hydrolase</keyword>
<dbReference type="InterPro" id="IPR003593">
    <property type="entry name" value="AAA+_ATPase"/>
</dbReference>
<sequence length="1105" mass="128956">MPHPALVIGLAAVGIAAATFRFVCDELSDEEKRKRERMREEYKKYEQERNKYSEWRHRQDVHDIKADHDGAKQRAMYEEEGKRETARKAYYHHMQDSLEQMKAQREDLLGELKQAIQTTRSQMTGEQNTHLRKHSLVQLHQSLEEAKEKLHAYLYYLHKYEKYLHRCESQGMELPAPFELLLPELFPYIGKLITYKKKDLFAKGSLAIDQGITLQYACPDLKVIEDYDEEADIHLFVESSRNNTCTYSISKGLFKYTALYEPGIGIEAKVLRHDKSFIHLDFKGLLLRMYKSDFENPFRTPPRNVDIRVFPKEWTYNLRHREPLVTEKYQESFAVCQFNSVPLVFDYDDYEDFYKWVEHNEHVWSQTSEWKIAPLDEGDIPYAEEVILQLGTDLVMKARVMNSEDGRSFLYYRGMLDLSDNLLQPEDIFVALKGSFSVAFSEEFDLLPEEDFIEMEQFSLLLFNEFREQKVIKESYVGSRFFNRWAEVTDALITYLYKGDAEVCVTGPVRYTGFNHELKLKKYEAEVRNDQDIHAFLSESMTSYQQYCFIVADDGRYLPVEFSPTAEWVTVYGDFKEVNEDQELTVYIKNFPYPEVQQKKALNQFREGLLKNSRLKSGLLNPASIQTKQREIGELSFYNRLLSENTTQRTIVHEALQEEDIYFIQGPPGSGKTTVIQEIIHQHLQHHPDDRVLVVSQANVAVDNVMVDLVDRYDEEYMIRCGKTREGDVLPISFDKRYEEYLEGIRSIDPETVPIGLLEEWKEIVMPEDSHGNNSEVGELILKGNRIVGATCVGLAQKRIGLDRLSFDLVIIDEAGKALPAEILIPVNRAKKVVMIGDHKQLPPTVNTALFDPEKIELEDREYCTNEMFEKSLFQRLYEDCPDRNKSMLDTQYRMPAVIGSMISTFFYRGRLMNGAPTYDKRPVFFNKHLNWLDMSQDVFFKEDAAHGSPQNKREAEIVCRLVDKIKESLSNDQRIAVITPYKGQKRLIEQAFRKNKVALEGRVAINTIDAFQGDEAELVLYCTTRAERKTKFFSDYARLNVALSRTKSDLLIIGSRDYFKTYGEDSMLYQISSYIEEYGDMWRYKELLDFLPETLEGRNTLLQR</sequence>
<dbReference type="STRING" id="1385513.N780_09565"/>
<feature type="coiled-coil region" evidence="6">
    <location>
        <begin position="91"/>
        <end position="118"/>
    </location>
</feature>
<dbReference type="Pfam" id="PF13086">
    <property type="entry name" value="AAA_11"/>
    <property type="match status" value="2"/>
</dbReference>
<keyword evidence="9" id="KW-1185">Reference proteome</keyword>
<evidence type="ECO:0000313" key="9">
    <source>
        <dbReference type="Proteomes" id="UP000030153"/>
    </source>
</evidence>
<keyword evidence="2" id="KW-0547">Nucleotide-binding</keyword>
<evidence type="ECO:0000256" key="5">
    <source>
        <dbReference type="ARBA" id="ARBA00022840"/>
    </source>
</evidence>
<dbReference type="Proteomes" id="UP000030153">
    <property type="component" value="Unassembled WGS sequence"/>
</dbReference>
<dbReference type="InterPro" id="IPR050534">
    <property type="entry name" value="Coronavir_polyprotein_1ab"/>
</dbReference>
<dbReference type="CDD" id="cd18808">
    <property type="entry name" value="SF1_C_Upf1"/>
    <property type="match status" value="1"/>
</dbReference>
<protein>
    <recommendedName>
        <fullName evidence="7">AAA+ ATPase domain-containing protein</fullName>
    </recommendedName>
</protein>
<feature type="domain" description="AAA+ ATPase" evidence="7">
    <location>
        <begin position="658"/>
        <end position="862"/>
    </location>
</feature>
<accession>A0A0A2UNQ4</accession>
<keyword evidence="4" id="KW-0347">Helicase</keyword>
<dbReference type="InterPro" id="IPR047187">
    <property type="entry name" value="SF1_C_Upf1"/>
</dbReference>
<evidence type="ECO:0000259" key="7">
    <source>
        <dbReference type="SMART" id="SM00382"/>
    </source>
</evidence>
<organism evidence="8 9">
    <name type="scientific">Pontibacillus chungwhensis BH030062</name>
    <dbReference type="NCBI Taxonomy" id="1385513"/>
    <lineage>
        <taxon>Bacteria</taxon>
        <taxon>Bacillati</taxon>
        <taxon>Bacillota</taxon>
        <taxon>Bacilli</taxon>
        <taxon>Bacillales</taxon>
        <taxon>Bacillaceae</taxon>
        <taxon>Pontibacillus</taxon>
    </lineage>
</organism>
<evidence type="ECO:0000313" key="8">
    <source>
        <dbReference type="EMBL" id="KGP89882.1"/>
    </source>
</evidence>